<comment type="caution">
    <text evidence="1">The sequence shown here is derived from an EMBL/GenBank/DDBJ whole genome shotgun (WGS) entry which is preliminary data.</text>
</comment>
<proteinExistence type="predicted"/>
<accession>A0AAP6W731</accession>
<protein>
    <submittedName>
        <fullName evidence="1">Terminase small subunit</fullName>
    </submittedName>
</protein>
<gene>
    <name evidence="1" type="ORF">G0Z31_13740</name>
</gene>
<reference evidence="1 2" key="1">
    <citation type="submission" date="2020-02" db="EMBL/GenBank/DDBJ databases">
        <title>Novel Insights Into The Classification of Staphylococcal Beta-Lactamases In Relation To The Cefazolin Inoculum Effect.</title>
        <authorList>
            <person name="Carvajal L.P."/>
            <person name="Rincon S."/>
            <person name="Echeverri A."/>
            <person name="Porras J."/>
            <person name="Rios R."/>
            <person name="Ordonez K."/>
            <person name="Seas C."/>
            <person name="Gomez-Villegas S."/>
            <person name="Diaz L."/>
            <person name="Arias C.A."/>
            <person name="Reyes J."/>
        </authorList>
    </citation>
    <scope>NUCLEOTIDE SEQUENCE [LARGE SCALE GENOMIC DNA]</scope>
    <source>
        <strain evidence="1 2">UP127</strain>
    </source>
</reference>
<feature type="non-terminal residue" evidence="1">
    <location>
        <position position="29"/>
    </location>
</feature>
<sequence length="29" mass="3293">MNKLTKKQRLFAEVYTIPGTECYGNATKS</sequence>
<evidence type="ECO:0000313" key="1">
    <source>
        <dbReference type="EMBL" id="NGK22525.1"/>
    </source>
</evidence>
<organism evidence="1 2">
    <name type="scientific">Staphylococcus aureus</name>
    <dbReference type="NCBI Taxonomy" id="1280"/>
    <lineage>
        <taxon>Bacteria</taxon>
        <taxon>Bacillati</taxon>
        <taxon>Bacillota</taxon>
        <taxon>Bacilli</taxon>
        <taxon>Bacillales</taxon>
        <taxon>Staphylococcaceae</taxon>
        <taxon>Staphylococcus</taxon>
    </lineage>
</organism>
<dbReference type="AlphaFoldDB" id="A0AAP6W731"/>
<evidence type="ECO:0000313" key="2">
    <source>
        <dbReference type="Proteomes" id="UP000478431"/>
    </source>
</evidence>
<dbReference type="Proteomes" id="UP000478431">
    <property type="component" value="Unassembled WGS sequence"/>
</dbReference>
<name>A0AAP6W731_STAAU</name>
<dbReference type="EMBL" id="JAAJIY010000098">
    <property type="protein sequence ID" value="NGK22525.1"/>
    <property type="molecule type" value="Genomic_DNA"/>
</dbReference>